<proteinExistence type="predicted"/>
<organism evidence="2">
    <name type="scientific">viral metagenome</name>
    <dbReference type="NCBI Taxonomy" id="1070528"/>
    <lineage>
        <taxon>unclassified sequences</taxon>
        <taxon>metagenomes</taxon>
        <taxon>organismal metagenomes</taxon>
    </lineage>
</organism>
<name>A0A6M3KDB1_9ZZZZ</name>
<accession>A0A6M3KDB1</accession>
<reference evidence="2" key="1">
    <citation type="submission" date="2020-03" db="EMBL/GenBank/DDBJ databases">
        <title>The deep terrestrial virosphere.</title>
        <authorList>
            <person name="Holmfeldt K."/>
            <person name="Nilsson E."/>
            <person name="Simone D."/>
            <person name="Lopez-Fernandez M."/>
            <person name="Wu X."/>
            <person name="de Brujin I."/>
            <person name="Lundin D."/>
            <person name="Andersson A."/>
            <person name="Bertilsson S."/>
            <person name="Dopson M."/>
        </authorList>
    </citation>
    <scope>NUCLEOTIDE SEQUENCE</scope>
    <source>
        <strain evidence="2">MM415A00821</strain>
        <strain evidence="1">MM415B01315</strain>
    </source>
</reference>
<evidence type="ECO:0000313" key="1">
    <source>
        <dbReference type="EMBL" id="QJA59319.1"/>
    </source>
</evidence>
<sequence>MCESNKAKQNAQKRTPKDYFHSGADIMWKAWNVLPLVEDETIIRLEYNLHVVPLEHPKLKLLNDPGYAAGMAYAPDDIYVQGWVRTIPNGETKIDIMEQILGHETEHIINHLRPDIMVNPDRRW</sequence>
<protein>
    <submittedName>
        <fullName evidence="2">Uncharacterized protein</fullName>
    </submittedName>
</protein>
<dbReference type="EMBL" id="MT142398">
    <property type="protein sequence ID" value="QJA79883.1"/>
    <property type="molecule type" value="Genomic_DNA"/>
</dbReference>
<dbReference type="EMBL" id="MT141364">
    <property type="protein sequence ID" value="QJA59319.1"/>
    <property type="molecule type" value="Genomic_DNA"/>
</dbReference>
<gene>
    <name evidence="2" type="ORF">MM415A00821_0005</name>
    <name evidence="1" type="ORF">MM415B01315_0028</name>
</gene>
<evidence type="ECO:0000313" key="2">
    <source>
        <dbReference type="EMBL" id="QJA79883.1"/>
    </source>
</evidence>
<dbReference type="AlphaFoldDB" id="A0A6M3KDB1"/>